<dbReference type="InterPro" id="IPR006680">
    <property type="entry name" value="Amidohydro-rel"/>
</dbReference>
<dbReference type="eggNOG" id="COG1820">
    <property type="taxonomic scope" value="Bacteria"/>
</dbReference>
<evidence type="ECO:0000256" key="2">
    <source>
        <dbReference type="ARBA" id="ARBA00022723"/>
    </source>
</evidence>
<dbReference type="EMBL" id="BATB01000043">
    <property type="protein sequence ID" value="GAD56655.1"/>
    <property type="molecule type" value="Genomic_DNA"/>
</dbReference>
<dbReference type="Proteomes" id="UP000016566">
    <property type="component" value="Unassembled WGS sequence"/>
</dbReference>
<dbReference type="InterPro" id="IPR032466">
    <property type="entry name" value="Metal_Hydrolase"/>
</dbReference>
<dbReference type="STRING" id="1337093.MBELCI_2707"/>
<evidence type="ECO:0000256" key="1">
    <source>
        <dbReference type="ARBA" id="ARBA00010716"/>
    </source>
</evidence>
<reference evidence="10" key="1">
    <citation type="journal article" date="2013" name="Genome Announc.">
        <title>Draft Genome Sequence of Loktanella cinnabarina LL-001T, Isolated from Deep-Sea Floor Sediment.</title>
        <authorList>
            <person name="Nishi S."/>
            <person name="Tsubouchi T."/>
            <person name="Takaki Y."/>
            <person name="Koyanagi R."/>
            <person name="Satoh N."/>
            <person name="Maruyama T."/>
            <person name="Hatada Y."/>
        </authorList>
    </citation>
    <scope>NUCLEOTIDE SEQUENCE [LARGE SCALE GENOMIC DNA]</scope>
    <source>
        <strain evidence="10">LL-001</strain>
    </source>
</reference>
<gene>
    <name evidence="10" type="ORF">MBELCI_2707</name>
</gene>
<name>U2Z5F1_9RHOB</name>
<comment type="cofactor">
    <cofactor evidence="8">
        <name>a divalent metal cation</name>
        <dbReference type="ChEBI" id="CHEBI:60240"/>
    </cofactor>
    <text evidence="8">Binds 1 divalent metal cation per subunit.</text>
</comment>
<accession>U2Z5F1</accession>
<dbReference type="GO" id="GO:0046872">
    <property type="term" value="F:metal ion binding"/>
    <property type="evidence" value="ECO:0007669"/>
    <property type="project" value="UniProtKB-KW"/>
</dbReference>
<evidence type="ECO:0000259" key="9">
    <source>
        <dbReference type="Pfam" id="PF01979"/>
    </source>
</evidence>
<dbReference type="Gene3D" id="2.30.40.10">
    <property type="entry name" value="Urease, subunit C, domain 1"/>
    <property type="match status" value="1"/>
</dbReference>
<feature type="binding site" evidence="7">
    <location>
        <position position="143"/>
    </location>
    <ligand>
        <name>substrate</name>
    </ligand>
</feature>
<sequence>MADETDLIVLPEALFDGEAEQPRAERAVVIRHGHIHDVTAAAHAPPGRVLRAPVAAPGFIDLQINGGGGVMFNDAPTRETLRRMARAARRGGTAHILPTFITAPGTGYLAAMRTVREALTQAEPGTLGLHLEGPFLSPARPGIHPPDAVRKLAPGDLDALCEGVGGPLLLTLAPEEAPPGAIARLTKAGLTVFAGHSEADHAAMSRAAEEGLGGATHLFNAMSQIMGRAPGVVGAVFGNARLFAGIIADDIHVHPANLRLALQVMTERRLCLVTDAMATLDAPEASFTVNGKTIRQQDGRLADAEGRLAGAHLAMDEAVRNMCHLGGARRAQALRMASTTPAEALGLGAELGRIAPGYRASVTLLGDDLHALGTIVDGQLPDGGRASG</sequence>
<organism evidence="10 11">
    <name type="scientific">Limimaricola cinnabarinus LL-001</name>
    <dbReference type="NCBI Taxonomy" id="1337093"/>
    <lineage>
        <taxon>Bacteria</taxon>
        <taxon>Pseudomonadati</taxon>
        <taxon>Pseudomonadota</taxon>
        <taxon>Alphaproteobacteria</taxon>
        <taxon>Rhodobacterales</taxon>
        <taxon>Paracoccaceae</taxon>
        <taxon>Limimaricola</taxon>
    </lineage>
</organism>
<keyword evidence="11" id="KW-1185">Reference proteome</keyword>
<dbReference type="GO" id="GO:0008448">
    <property type="term" value="F:N-acetylglucosamine-6-phosphate deacetylase activity"/>
    <property type="evidence" value="ECO:0007669"/>
    <property type="project" value="InterPro"/>
</dbReference>
<dbReference type="InterPro" id="IPR003764">
    <property type="entry name" value="GlcNAc_6-P_deAcase"/>
</dbReference>
<evidence type="ECO:0000256" key="5">
    <source>
        <dbReference type="PIRNR" id="PIRNR038994"/>
    </source>
</evidence>
<evidence type="ECO:0000256" key="3">
    <source>
        <dbReference type="ARBA" id="ARBA00022801"/>
    </source>
</evidence>
<proteinExistence type="inferred from homology"/>
<feature type="binding site" evidence="8">
    <location>
        <position position="132"/>
    </location>
    <ligand>
        <name>Zn(2+)</name>
        <dbReference type="ChEBI" id="CHEBI:29105"/>
    </ligand>
</feature>
<feature type="binding site" evidence="7">
    <location>
        <position position="228"/>
    </location>
    <ligand>
        <name>substrate</name>
    </ligand>
</feature>
<dbReference type="PIRSF" id="PIRSF038994">
    <property type="entry name" value="NagA"/>
    <property type="match status" value="1"/>
</dbReference>
<keyword evidence="3 5" id="KW-0378">Hydrolase</keyword>
<dbReference type="Pfam" id="PF01979">
    <property type="entry name" value="Amidohydro_1"/>
    <property type="match status" value="1"/>
</dbReference>
<feature type="binding site" evidence="8">
    <location>
        <position position="196"/>
    </location>
    <ligand>
        <name>Zn(2+)</name>
        <dbReference type="ChEBI" id="CHEBI:29105"/>
    </ligand>
</feature>
<feature type="active site" description="Proton donor/acceptor" evidence="6">
    <location>
        <position position="275"/>
    </location>
</feature>
<dbReference type="PANTHER" id="PTHR11113:SF14">
    <property type="entry name" value="N-ACETYLGLUCOSAMINE-6-PHOSPHATE DEACETYLASE"/>
    <property type="match status" value="1"/>
</dbReference>
<comment type="caution">
    <text evidence="10">The sequence shown here is derived from an EMBL/GenBank/DDBJ whole genome shotgun (WGS) entry which is preliminary data.</text>
</comment>
<feature type="domain" description="Amidohydrolase-related" evidence="9">
    <location>
        <begin position="56"/>
        <end position="379"/>
    </location>
</feature>
<comment type="similarity">
    <text evidence="1 5">Belongs to the metallo-dependent hydrolases superfamily. NagA family.</text>
</comment>
<evidence type="ECO:0000256" key="8">
    <source>
        <dbReference type="PIRSR" id="PIRSR038994-3"/>
    </source>
</evidence>
<dbReference type="AlphaFoldDB" id="U2Z5F1"/>
<dbReference type="PANTHER" id="PTHR11113">
    <property type="entry name" value="N-ACETYLGLUCOSAMINE-6-PHOSPHATE DEACETYLASE"/>
    <property type="match status" value="1"/>
</dbReference>
<keyword evidence="2 8" id="KW-0479">Metal-binding</keyword>
<evidence type="ECO:0000256" key="7">
    <source>
        <dbReference type="PIRSR" id="PIRSR038994-2"/>
    </source>
</evidence>
<evidence type="ECO:0000313" key="10">
    <source>
        <dbReference type="EMBL" id="GAD56655.1"/>
    </source>
</evidence>
<feature type="binding site" evidence="7">
    <location>
        <begin position="308"/>
        <end position="310"/>
    </location>
    <ligand>
        <name>substrate</name>
    </ligand>
</feature>
<dbReference type="SUPFAM" id="SSF51556">
    <property type="entry name" value="Metallo-dependent hydrolases"/>
    <property type="match status" value="1"/>
</dbReference>
<dbReference type="GO" id="GO:0006046">
    <property type="term" value="P:N-acetylglucosamine catabolic process"/>
    <property type="evidence" value="ECO:0007669"/>
    <property type="project" value="TreeGrafter"/>
</dbReference>
<feature type="binding site" evidence="8">
    <location>
        <position position="217"/>
    </location>
    <ligand>
        <name>Zn(2+)</name>
        <dbReference type="ChEBI" id="CHEBI:29105"/>
    </ligand>
</feature>
<dbReference type="RefSeq" id="WP_021694756.1">
    <property type="nucleotide sequence ID" value="NZ_BATB01000043.1"/>
</dbReference>
<evidence type="ECO:0000256" key="4">
    <source>
        <dbReference type="ARBA" id="ARBA00023277"/>
    </source>
</evidence>
<evidence type="ECO:0000256" key="6">
    <source>
        <dbReference type="PIRSR" id="PIRSR038994-1"/>
    </source>
</evidence>
<dbReference type="InterPro" id="IPR011059">
    <property type="entry name" value="Metal-dep_hydrolase_composite"/>
</dbReference>
<dbReference type="NCBIfam" id="TIGR00221">
    <property type="entry name" value="nagA"/>
    <property type="match status" value="1"/>
</dbReference>
<protein>
    <submittedName>
        <fullName evidence="10">N-acetylglucosamine-6-phosphate deacetylase</fullName>
    </submittedName>
</protein>
<keyword evidence="4 5" id="KW-0119">Carbohydrate metabolism</keyword>
<feature type="binding site" evidence="7">
    <location>
        <begin position="220"/>
        <end position="221"/>
    </location>
    <ligand>
        <name>substrate</name>
    </ligand>
</feature>
<evidence type="ECO:0000313" key="11">
    <source>
        <dbReference type="Proteomes" id="UP000016566"/>
    </source>
</evidence>
<dbReference type="Gene3D" id="3.20.20.140">
    <property type="entry name" value="Metal-dependent hydrolases"/>
    <property type="match status" value="1"/>
</dbReference>
<feature type="binding site" evidence="7">
    <location>
        <position position="252"/>
    </location>
    <ligand>
        <name>substrate</name>
    </ligand>
</feature>